<accession>A0A368GJC0</accession>
<sequence length="113" mass="12596">MRLLVTVSLLLLTNTVISTLAEHVNIDVYSQTRDDGVIKAIRRVAAAINADNRYVVASVNERDCSDADQQKCSGQNGESVFVTINRYLTVVLFWVLTPACTVYQVFSLLFRPT</sequence>
<dbReference type="Proteomes" id="UP000252519">
    <property type="component" value="Unassembled WGS sequence"/>
</dbReference>
<comment type="caution">
    <text evidence="3">The sequence shown here is derived from an EMBL/GenBank/DDBJ whole genome shotgun (WGS) entry which is preliminary data.</text>
</comment>
<keyword evidence="1" id="KW-1133">Transmembrane helix</keyword>
<dbReference type="EMBL" id="JOJR01000174">
    <property type="protein sequence ID" value="RCN42937.1"/>
    <property type="molecule type" value="Genomic_DNA"/>
</dbReference>
<keyword evidence="1" id="KW-0812">Transmembrane</keyword>
<keyword evidence="4" id="KW-1185">Reference proteome</keyword>
<gene>
    <name evidence="3" type="ORF">ANCCAN_11071</name>
</gene>
<reference evidence="3 4" key="1">
    <citation type="submission" date="2014-10" db="EMBL/GenBank/DDBJ databases">
        <title>Draft genome of the hookworm Ancylostoma caninum.</title>
        <authorList>
            <person name="Mitreva M."/>
        </authorList>
    </citation>
    <scope>NUCLEOTIDE SEQUENCE [LARGE SCALE GENOMIC DNA]</scope>
    <source>
        <strain evidence="3 4">Baltimore</strain>
    </source>
</reference>
<evidence type="ECO:0000313" key="4">
    <source>
        <dbReference type="Proteomes" id="UP000252519"/>
    </source>
</evidence>
<evidence type="ECO:0000256" key="1">
    <source>
        <dbReference type="SAM" id="Phobius"/>
    </source>
</evidence>
<protein>
    <submittedName>
        <fullName evidence="3">Uncharacterized protein</fullName>
    </submittedName>
</protein>
<keyword evidence="1" id="KW-0472">Membrane</keyword>
<dbReference type="AlphaFoldDB" id="A0A368GJC0"/>
<proteinExistence type="predicted"/>
<organism evidence="3 4">
    <name type="scientific">Ancylostoma caninum</name>
    <name type="common">Dog hookworm</name>
    <dbReference type="NCBI Taxonomy" id="29170"/>
    <lineage>
        <taxon>Eukaryota</taxon>
        <taxon>Metazoa</taxon>
        <taxon>Ecdysozoa</taxon>
        <taxon>Nematoda</taxon>
        <taxon>Chromadorea</taxon>
        <taxon>Rhabditida</taxon>
        <taxon>Rhabditina</taxon>
        <taxon>Rhabditomorpha</taxon>
        <taxon>Strongyloidea</taxon>
        <taxon>Ancylostomatidae</taxon>
        <taxon>Ancylostomatinae</taxon>
        <taxon>Ancylostoma</taxon>
    </lineage>
</organism>
<evidence type="ECO:0000313" key="3">
    <source>
        <dbReference type="EMBL" id="RCN42937.1"/>
    </source>
</evidence>
<feature type="transmembrane region" description="Helical" evidence="1">
    <location>
        <begin position="87"/>
        <end position="110"/>
    </location>
</feature>
<feature type="chain" id="PRO_5016562550" evidence="2">
    <location>
        <begin position="22"/>
        <end position="113"/>
    </location>
</feature>
<evidence type="ECO:0000256" key="2">
    <source>
        <dbReference type="SAM" id="SignalP"/>
    </source>
</evidence>
<keyword evidence="2" id="KW-0732">Signal</keyword>
<name>A0A368GJC0_ANCCA</name>
<feature type="signal peptide" evidence="2">
    <location>
        <begin position="1"/>
        <end position="21"/>
    </location>
</feature>